<organism evidence="2 3">
    <name type="scientific">Frigoriflavimonas asaccharolytica</name>
    <dbReference type="NCBI Taxonomy" id="2735899"/>
    <lineage>
        <taxon>Bacteria</taxon>
        <taxon>Pseudomonadati</taxon>
        <taxon>Bacteroidota</taxon>
        <taxon>Flavobacteriia</taxon>
        <taxon>Flavobacteriales</taxon>
        <taxon>Weeksellaceae</taxon>
        <taxon>Frigoriflavimonas</taxon>
    </lineage>
</organism>
<evidence type="ECO:0000313" key="3">
    <source>
        <dbReference type="Proteomes" id="UP000610746"/>
    </source>
</evidence>
<dbReference type="EMBL" id="JABSNO010000024">
    <property type="protein sequence ID" value="NRS93624.1"/>
    <property type="molecule type" value="Genomic_DNA"/>
</dbReference>
<gene>
    <name evidence="2" type="ORF">HNQ03_002715</name>
</gene>
<accession>A0A8J8G953</accession>
<sequence length="223" mass="25410">MKKISFLVLFFTISYSLQSCKTESNSKYAHILETKDISLIENYLQNSKKNDPKWAILKSRVIALRNAELEQKTIKARQFIAKPTFTDIPKNFSKNPTSSESEEFKKLMTENTSSEHQKKTVKLLNAMFDQDITSKETILMIQNKSDCNMILRIEGNSFYNLAIPSKGENTLVLPKGDYKLSSNVCDVKYVSTKKINKNMMVTLGNPTIVDKAGIKNSAYKSQR</sequence>
<evidence type="ECO:0000313" key="2">
    <source>
        <dbReference type="EMBL" id="NRS93624.1"/>
    </source>
</evidence>
<comment type="caution">
    <text evidence="2">The sequence shown here is derived from an EMBL/GenBank/DDBJ whole genome shotgun (WGS) entry which is preliminary data.</text>
</comment>
<protein>
    <recommendedName>
        <fullName evidence="1">DUF6759 domain-containing protein</fullName>
    </recommendedName>
</protein>
<keyword evidence="3" id="KW-1185">Reference proteome</keyword>
<dbReference type="InterPro" id="IPR046647">
    <property type="entry name" value="DUF6759"/>
</dbReference>
<proteinExistence type="predicted"/>
<feature type="domain" description="DUF6759" evidence="1">
    <location>
        <begin position="114"/>
        <end position="205"/>
    </location>
</feature>
<reference evidence="2" key="1">
    <citation type="submission" date="2020-05" db="EMBL/GenBank/DDBJ databases">
        <title>Genomic Encyclopedia of Type Strains, Phase IV (KMG-V): Genome sequencing to study the core and pangenomes of soil and plant-associated prokaryotes.</title>
        <authorList>
            <person name="Whitman W."/>
        </authorList>
    </citation>
    <scope>NUCLEOTIDE SEQUENCE</scope>
    <source>
        <strain evidence="2">16F</strain>
    </source>
</reference>
<name>A0A8J8G953_9FLAO</name>
<dbReference type="Proteomes" id="UP000610746">
    <property type="component" value="Unassembled WGS sequence"/>
</dbReference>
<dbReference type="PROSITE" id="PS51257">
    <property type="entry name" value="PROKAR_LIPOPROTEIN"/>
    <property type="match status" value="1"/>
</dbReference>
<dbReference type="AlphaFoldDB" id="A0A8J8G953"/>
<evidence type="ECO:0000259" key="1">
    <source>
        <dbReference type="Pfam" id="PF20545"/>
    </source>
</evidence>
<dbReference type="RefSeq" id="WP_173780175.1">
    <property type="nucleotide sequence ID" value="NZ_JABSNO010000024.1"/>
</dbReference>
<dbReference type="Pfam" id="PF20545">
    <property type="entry name" value="DUF6759"/>
    <property type="match status" value="1"/>
</dbReference>